<proteinExistence type="predicted"/>
<evidence type="ECO:0000256" key="9">
    <source>
        <dbReference type="ARBA" id="ARBA00023160"/>
    </source>
</evidence>
<dbReference type="Proteomes" id="UP000051733">
    <property type="component" value="Unassembled WGS sequence"/>
</dbReference>
<evidence type="ECO:0000256" key="2">
    <source>
        <dbReference type="ARBA" id="ARBA00011883"/>
    </source>
</evidence>
<dbReference type="PANTHER" id="PTHR42853">
    <property type="entry name" value="ACETYL-COENZYME A CARBOXYLASE CARBOXYL TRANSFERASE SUBUNIT ALPHA"/>
    <property type="match status" value="1"/>
</dbReference>
<evidence type="ECO:0000256" key="7">
    <source>
        <dbReference type="ARBA" id="ARBA00022840"/>
    </source>
</evidence>
<dbReference type="EMBL" id="AYYY01000063">
    <property type="protein sequence ID" value="KRM60410.1"/>
    <property type="molecule type" value="Genomic_DNA"/>
</dbReference>
<keyword evidence="6" id="KW-0276">Fatty acid metabolism</keyword>
<dbReference type="GO" id="GO:0006633">
    <property type="term" value="P:fatty acid biosynthetic process"/>
    <property type="evidence" value="ECO:0007669"/>
    <property type="project" value="UniProtKB-KW"/>
</dbReference>
<dbReference type="NCBIfam" id="NF041504">
    <property type="entry name" value="AccA_sub"/>
    <property type="match status" value="1"/>
</dbReference>
<organism evidence="12 13">
    <name type="scientific">Paucilactobacillus vaccinostercus DSM 20634</name>
    <dbReference type="NCBI Taxonomy" id="1423813"/>
    <lineage>
        <taxon>Bacteria</taxon>
        <taxon>Bacillati</taxon>
        <taxon>Bacillota</taxon>
        <taxon>Bacilli</taxon>
        <taxon>Lactobacillales</taxon>
        <taxon>Lactobacillaceae</taxon>
        <taxon>Paucilactobacillus</taxon>
    </lineage>
</organism>
<sequence>MLKDQLNKIRAVDHISANDVINSILTNFVEIHGDRVTGDDHALVAGIGLLARRPVTVLAINRGQSPQERQRFNGGMVASSGYRKARRLVLAAQRFNRPVISLIDTPGADASVSSENHGQSQAIADMIDTMGQLTVPNVAVFLGEGHSGGALAFANANRILMLENALFSVASPEAVAAIVTTDHDISDDLPMTATALKKLGLVDQIIAEDDQLISHLRRALQQHLEQLDTVNGQQLVQQRQHKFIQFLAQWRRL</sequence>
<dbReference type="PRINTS" id="PR01069">
    <property type="entry name" value="ACCCTRFRASEA"/>
</dbReference>
<dbReference type="SUPFAM" id="SSF52096">
    <property type="entry name" value="ClpP/crotonase"/>
    <property type="match status" value="1"/>
</dbReference>
<keyword evidence="9" id="KW-0275">Fatty acid biosynthesis</keyword>
<evidence type="ECO:0000256" key="4">
    <source>
        <dbReference type="ARBA" id="ARBA00022679"/>
    </source>
</evidence>
<evidence type="ECO:0000256" key="8">
    <source>
        <dbReference type="ARBA" id="ARBA00023098"/>
    </source>
</evidence>
<evidence type="ECO:0000256" key="3">
    <source>
        <dbReference type="ARBA" id="ARBA00022516"/>
    </source>
</evidence>
<dbReference type="GO" id="GO:0009317">
    <property type="term" value="C:acetyl-CoA carboxylase complex"/>
    <property type="evidence" value="ECO:0007669"/>
    <property type="project" value="InterPro"/>
</dbReference>
<dbReference type="GO" id="GO:2001295">
    <property type="term" value="P:malonyl-CoA biosynthetic process"/>
    <property type="evidence" value="ECO:0007669"/>
    <property type="project" value="UniProtKB-UniPathway"/>
</dbReference>
<feature type="domain" description="CoA carboxyltransferase C-terminal" evidence="11">
    <location>
        <begin position="1"/>
        <end position="226"/>
    </location>
</feature>
<dbReference type="STRING" id="1423813.FC26_GL000498"/>
<dbReference type="UniPathway" id="UPA00655">
    <property type="reaction ID" value="UER00711"/>
</dbReference>
<keyword evidence="7" id="KW-0067">ATP-binding</keyword>
<name>A0A0R2A1I0_9LACO</name>
<evidence type="ECO:0000256" key="1">
    <source>
        <dbReference type="ARBA" id="ARBA00004956"/>
    </source>
</evidence>
<dbReference type="PROSITE" id="PS50989">
    <property type="entry name" value="COA_CT_CTER"/>
    <property type="match status" value="1"/>
</dbReference>
<comment type="pathway">
    <text evidence="1">Lipid metabolism; malonyl-CoA biosynthesis; malonyl-CoA from acetyl-CoA: step 1/1.</text>
</comment>
<dbReference type="Pfam" id="PF03255">
    <property type="entry name" value="ACCA"/>
    <property type="match status" value="1"/>
</dbReference>
<gene>
    <name evidence="12" type="ORF">FC26_GL000498</name>
</gene>
<dbReference type="Gene3D" id="3.90.226.10">
    <property type="entry name" value="2-enoyl-CoA Hydratase, Chain A, domain 1"/>
    <property type="match status" value="1"/>
</dbReference>
<keyword evidence="5" id="KW-0547">Nucleotide-binding</keyword>
<evidence type="ECO:0000313" key="13">
    <source>
        <dbReference type="Proteomes" id="UP000051733"/>
    </source>
</evidence>
<reference evidence="12 13" key="1">
    <citation type="journal article" date="2015" name="Genome Announc.">
        <title>Expanding the biotechnology potential of lactobacilli through comparative genomics of 213 strains and associated genera.</title>
        <authorList>
            <person name="Sun Z."/>
            <person name="Harris H.M."/>
            <person name="McCann A."/>
            <person name="Guo C."/>
            <person name="Argimon S."/>
            <person name="Zhang W."/>
            <person name="Yang X."/>
            <person name="Jeffery I.B."/>
            <person name="Cooney J.C."/>
            <person name="Kagawa T.F."/>
            <person name="Liu W."/>
            <person name="Song Y."/>
            <person name="Salvetti E."/>
            <person name="Wrobel A."/>
            <person name="Rasinkangas P."/>
            <person name="Parkhill J."/>
            <person name="Rea M.C."/>
            <person name="O'Sullivan O."/>
            <person name="Ritari J."/>
            <person name="Douillard F.P."/>
            <person name="Paul Ross R."/>
            <person name="Yang R."/>
            <person name="Briner A.E."/>
            <person name="Felis G.E."/>
            <person name="de Vos W.M."/>
            <person name="Barrangou R."/>
            <person name="Klaenhammer T.R."/>
            <person name="Caufield P.W."/>
            <person name="Cui Y."/>
            <person name="Zhang H."/>
            <person name="O'Toole P.W."/>
        </authorList>
    </citation>
    <scope>NUCLEOTIDE SEQUENCE [LARGE SCALE GENOMIC DNA]</scope>
    <source>
        <strain evidence="12 13">DSM 20634</strain>
    </source>
</reference>
<keyword evidence="3" id="KW-0444">Lipid biosynthesis</keyword>
<dbReference type="PATRIC" id="fig|1423813.3.peg.508"/>
<dbReference type="AlphaFoldDB" id="A0A0R2A1I0"/>
<keyword evidence="4 12" id="KW-0808">Transferase</keyword>
<dbReference type="GO" id="GO:0005524">
    <property type="term" value="F:ATP binding"/>
    <property type="evidence" value="ECO:0007669"/>
    <property type="project" value="UniProtKB-KW"/>
</dbReference>
<keyword evidence="13" id="KW-1185">Reference proteome</keyword>
<comment type="caution">
    <text evidence="12">The sequence shown here is derived from an EMBL/GenBank/DDBJ whole genome shotgun (WGS) entry which is preliminary data.</text>
</comment>
<dbReference type="InterPro" id="IPR001095">
    <property type="entry name" value="Acetyl_CoA_COase_a_su"/>
</dbReference>
<keyword evidence="8" id="KW-0443">Lipid metabolism</keyword>
<evidence type="ECO:0000259" key="11">
    <source>
        <dbReference type="PROSITE" id="PS50989"/>
    </source>
</evidence>
<evidence type="ECO:0000256" key="5">
    <source>
        <dbReference type="ARBA" id="ARBA00022741"/>
    </source>
</evidence>
<evidence type="ECO:0000256" key="6">
    <source>
        <dbReference type="ARBA" id="ARBA00022832"/>
    </source>
</evidence>
<evidence type="ECO:0000313" key="12">
    <source>
        <dbReference type="EMBL" id="KRM60410.1"/>
    </source>
</evidence>
<dbReference type="InterPro" id="IPR011763">
    <property type="entry name" value="COA_CT_C"/>
</dbReference>
<dbReference type="PANTHER" id="PTHR42853:SF3">
    <property type="entry name" value="ACETYL-COENZYME A CARBOXYLASE CARBOXYL TRANSFERASE SUBUNIT ALPHA, CHLOROPLASTIC"/>
    <property type="match status" value="1"/>
</dbReference>
<dbReference type="GO" id="GO:0016743">
    <property type="term" value="F:carboxyl- or carbamoyltransferase activity"/>
    <property type="evidence" value="ECO:0007669"/>
    <property type="project" value="InterPro"/>
</dbReference>
<evidence type="ECO:0000256" key="10">
    <source>
        <dbReference type="ARBA" id="ARBA00049152"/>
    </source>
</evidence>
<accession>A0A0R2A1I0</accession>
<protein>
    <recommendedName>
        <fullName evidence="2">acetyl-CoA carboxytransferase</fullName>
        <ecNumber evidence="2">2.1.3.15</ecNumber>
    </recommendedName>
</protein>
<dbReference type="InterPro" id="IPR029045">
    <property type="entry name" value="ClpP/crotonase-like_dom_sf"/>
</dbReference>
<comment type="catalytic activity">
    <reaction evidence="10">
        <text>N(6)-carboxybiotinyl-L-lysyl-[protein] + acetyl-CoA = N(6)-biotinyl-L-lysyl-[protein] + malonyl-CoA</text>
        <dbReference type="Rhea" id="RHEA:54728"/>
        <dbReference type="Rhea" id="RHEA-COMP:10505"/>
        <dbReference type="Rhea" id="RHEA-COMP:10506"/>
        <dbReference type="ChEBI" id="CHEBI:57288"/>
        <dbReference type="ChEBI" id="CHEBI:57384"/>
        <dbReference type="ChEBI" id="CHEBI:83144"/>
        <dbReference type="ChEBI" id="CHEBI:83145"/>
        <dbReference type="EC" id="2.1.3.15"/>
    </reaction>
</comment>
<dbReference type="EC" id="2.1.3.15" evidence="2"/>
<dbReference type="GO" id="GO:0003989">
    <property type="term" value="F:acetyl-CoA carboxylase activity"/>
    <property type="evidence" value="ECO:0007669"/>
    <property type="project" value="InterPro"/>
</dbReference>
<dbReference type="OrthoDB" id="9808023at2"/>